<dbReference type="InterPro" id="IPR029775">
    <property type="entry name" value="NPHP4"/>
</dbReference>
<dbReference type="Proteomes" id="UP000694396">
    <property type="component" value="Unplaced"/>
</dbReference>
<dbReference type="GO" id="GO:0097546">
    <property type="term" value="C:ciliary base"/>
    <property type="evidence" value="ECO:0007669"/>
    <property type="project" value="TreeGrafter"/>
</dbReference>
<reference evidence="2" key="2">
    <citation type="submission" date="2025-09" db="UniProtKB">
        <authorList>
            <consortium name="Ensembl"/>
        </authorList>
    </citation>
    <scope>IDENTIFICATION</scope>
</reference>
<feature type="compositionally biased region" description="Basic residues" evidence="1">
    <location>
        <begin position="10"/>
        <end position="26"/>
    </location>
</feature>
<proteinExistence type="predicted"/>
<feature type="region of interest" description="Disordered" evidence="1">
    <location>
        <begin position="1"/>
        <end position="73"/>
    </location>
</feature>
<dbReference type="AlphaFoldDB" id="A0A8C3QQ93"/>
<dbReference type="PANTHER" id="PTHR31043:SF3">
    <property type="entry name" value="NEPHROCYSTIN-4"/>
    <property type="match status" value="1"/>
</dbReference>
<protein>
    <recommendedName>
        <fullName evidence="4">NPHP4 protein</fullName>
    </recommendedName>
</protein>
<feature type="compositionally biased region" description="Low complexity" evidence="1">
    <location>
        <begin position="49"/>
        <end position="65"/>
    </location>
</feature>
<dbReference type="PANTHER" id="PTHR31043">
    <property type="entry name" value="NEPHROCYSTIN-4"/>
    <property type="match status" value="1"/>
</dbReference>
<dbReference type="GO" id="GO:1904491">
    <property type="term" value="P:protein localization to ciliary transition zone"/>
    <property type="evidence" value="ECO:0007669"/>
    <property type="project" value="TreeGrafter"/>
</dbReference>
<reference evidence="2" key="1">
    <citation type="submission" date="2025-08" db="UniProtKB">
        <authorList>
            <consortium name="Ensembl"/>
        </authorList>
    </citation>
    <scope>IDENTIFICATION</scope>
</reference>
<dbReference type="GO" id="GO:0036064">
    <property type="term" value="C:ciliary basal body"/>
    <property type="evidence" value="ECO:0007669"/>
    <property type="project" value="TreeGrafter"/>
</dbReference>
<dbReference type="GO" id="GO:0035869">
    <property type="term" value="C:ciliary transition zone"/>
    <property type="evidence" value="ECO:0007669"/>
    <property type="project" value="TreeGrafter"/>
</dbReference>
<accession>A0A8C3QQ93</accession>
<dbReference type="Ensembl" id="ENSCRFT00000009819.1">
    <property type="protein sequence ID" value="ENSCRFP00000009483.1"/>
    <property type="gene ID" value="ENSCRFG00000007390.1"/>
</dbReference>
<evidence type="ECO:0000256" key="1">
    <source>
        <dbReference type="SAM" id="MobiDB-lite"/>
    </source>
</evidence>
<organism evidence="2 3">
    <name type="scientific">Cyanoderma ruficeps</name>
    <name type="common">rufous-capped babbler</name>
    <dbReference type="NCBI Taxonomy" id="181631"/>
    <lineage>
        <taxon>Eukaryota</taxon>
        <taxon>Metazoa</taxon>
        <taxon>Chordata</taxon>
        <taxon>Craniata</taxon>
        <taxon>Vertebrata</taxon>
        <taxon>Euteleostomi</taxon>
        <taxon>Archelosauria</taxon>
        <taxon>Archosauria</taxon>
        <taxon>Dinosauria</taxon>
        <taxon>Saurischia</taxon>
        <taxon>Theropoda</taxon>
        <taxon>Coelurosauria</taxon>
        <taxon>Aves</taxon>
        <taxon>Neognathae</taxon>
        <taxon>Neoaves</taxon>
        <taxon>Telluraves</taxon>
        <taxon>Australaves</taxon>
        <taxon>Passeriformes</taxon>
        <taxon>Sylvioidea</taxon>
        <taxon>Timaliidae</taxon>
        <taxon>Cyanoderma</taxon>
    </lineage>
</organism>
<sequence length="590" mass="64591">PAPPAPPHLPRVRRSRRSAARPRGGRPRPAAPGPAPPAAHWPRRPPLAPRANGEGAAPFPLALAPGGSGDRRDAMGEWERVFRQYLPLPPHPQRGRARPPPRSTAFRCVLKYLHGAALSQVGPVHCALQGAEYQLRLSLFDATYHHFFGRTWRSSWQVVYFHTSLNHPSIAAVVEVVMTSGKRDGGSQHLSCGFGIIPLFHSGSEVTDPTTEDRALKLYHGTPRALLHPRFQNPVEKNKYMTVMEKSHLQYALKSHQPLEAIFHLLPENLLISGMQTVPGLLPAHGDTGDCLQKPRLMKTVTCYLEGLFIQLYPSLEAFEEELLDLLNSDRLLQANAAPDGEEVVVRERRLHVGVHNGLRFVQAPQVAVLVPDMELSPGGCQGVPSSGASQALVLRSRIQLSEMVLHPAFRVCFQLEYVFCSTGRAGGKALSGSARSEAADMRSVRWAVWNPVLGTSDTDVVLPLRGGACRGPCQALVYRTPPSSRQGKHVESGTVQFHVSTDSEEHLVTAAEILCKDRDESKQPPTPSLSECFPDRSVSVCVISPQLSDELLGASPWDRQCPLQWVAVSMLASVLWCLPRDGSGTMALL</sequence>
<name>A0A8C3QQ93_9PASS</name>
<dbReference type="GO" id="GO:0090090">
    <property type="term" value="P:negative regulation of canonical Wnt signaling pathway"/>
    <property type="evidence" value="ECO:0007669"/>
    <property type="project" value="InterPro"/>
</dbReference>
<evidence type="ECO:0000313" key="3">
    <source>
        <dbReference type="Proteomes" id="UP000694396"/>
    </source>
</evidence>
<evidence type="ECO:0008006" key="4">
    <source>
        <dbReference type="Google" id="ProtNLM"/>
    </source>
</evidence>
<evidence type="ECO:0000313" key="2">
    <source>
        <dbReference type="Ensembl" id="ENSCRFP00000009483.1"/>
    </source>
</evidence>
<dbReference type="GO" id="GO:0097730">
    <property type="term" value="C:non-motile cilium"/>
    <property type="evidence" value="ECO:0007669"/>
    <property type="project" value="InterPro"/>
</dbReference>
<feature type="compositionally biased region" description="Pro residues" evidence="1">
    <location>
        <begin position="29"/>
        <end position="48"/>
    </location>
</feature>
<keyword evidence="3" id="KW-1185">Reference proteome</keyword>